<evidence type="ECO:0000256" key="8">
    <source>
        <dbReference type="ARBA" id="ARBA00022723"/>
    </source>
</evidence>
<dbReference type="InterPro" id="IPR051735">
    <property type="entry name" value="CFEM_domain"/>
</dbReference>
<dbReference type="InterPro" id="IPR008427">
    <property type="entry name" value="Extracellular_membr_CFEM_dom"/>
</dbReference>
<feature type="region of interest" description="Disordered" evidence="16">
    <location>
        <begin position="106"/>
        <end position="155"/>
    </location>
</feature>
<evidence type="ECO:0000256" key="17">
    <source>
        <dbReference type="SAM" id="SignalP"/>
    </source>
</evidence>
<evidence type="ECO:0000256" key="7">
    <source>
        <dbReference type="ARBA" id="ARBA00022622"/>
    </source>
</evidence>
<proteinExistence type="inferred from homology"/>
<feature type="disulfide bond" evidence="15">
    <location>
        <begin position="43"/>
        <end position="50"/>
    </location>
</feature>
<evidence type="ECO:0000313" key="19">
    <source>
        <dbReference type="EMBL" id="APA06944.1"/>
    </source>
</evidence>
<dbReference type="VEuPathDB" id="FungiDB:sscle_02g017140"/>
<evidence type="ECO:0000256" key="15">
    <source>
        <dbReference type="PROSITE-ProRule" id="PRU01356"/>
    </source>
</evidence>
<gene>
    <name evidence="19" type="ORF">sscle_02g017140</name>
</gene>
<evidence type="ECO:0000256" key="10">
    <source>
        <dbReference type="ARBA" id="ARBA00023004"/>
    </source>
</evidence>
<dbReference type="AlphaFoldDB" id="A0A1D9PW69"/>
<dbReference type="GO" id="GO:0098552">
    <property type="term" value="C:side of membrane"/>
    <property type="evidence" value="ECO:0007669"/>
    <property type="project" value="UniProtKB-KW"/>
</dbReference>
<evidence type="ECO:0000256" key="2">
    <source>
        <dbReference type="ARBA" id="ARBA00004613"/>
    </source>
</evidence>
<feature type="disulfide bond" evidence="15">
    <location>
        <begin position="52"/>
        <end position="85"/>
    </location>
</feature>
<dbReference type="GO" id="GO:0005886">
    <property type="term" value="C:plasma membrane"/>
    <property type="evidence" value="ECO:0007669"/>
    <property type="project" value="UniProtKB-SubCell"/>
</dbReference>
<accession>A0A1D9PW69</accession>
<evidence type="ECO:0000256" key="6">
    <source>
        <dbReference type="ARBA" id="ARBA00022617"/>
    </source>
</evidence>
<feature type="signal peptide" evidence="17">
    <location>
        <begin position="1"/>
        <end position="19"/>
    </location>
</feature>
<dbReference type="PANTHER" id="PTHR37928">
    <property type="entry name" value="CFEM DOMAIN PROTEIN (AFU_ORTHOLOGUE AFUA_6G14090)"/>
    <property type="match status" value="1"/>
</dbReference>
<feature type="chain" id="PRO_5009444959" description="CFEM domain-containing protein" evidence="17">
    <location>
        <begin position="20"/>
        <end position="184"/>
    </location>
</feature>
<evidence type="ECO:0000256" key="4">
    <source>
        <dbReference type="ARBA" id="ARBA00022475"/>
    </source>
</evidence>
<keyword evidence="12 15" id="KW-1015">Disulfide bond</keyword>
<sequence>MKYISIVAITAVLAGLTSAQNGLPTCAQSCVTRYTSGSEIGGCTNLDVACICSNSSFLSGIACCLADACEAADEATAVAYAQNLCRTAGVTNLPSAVSCASTASSTASGASSSATGASSSTTSGSAGATTTSGTSTASGAGVSGSSTGTSPSASASAVDNAGLQKEIGGAALFGGLAAAMIGLL</sequence>
<dbReference type="SMART" id="SM00747">
    <property type="entry name" value="CFEM"/>
    <property type="match status" value="1"/>
</dbReference>
<keyword evidence="14" id="KW-0449">Lipoprotein</keyword>
<evidence type="ECO:0000259" key="18">
    <source>
        <dbReference type="PROSITE" id="PS52012"/>
    </source>
</evidence>
<keyword evidence="6 15" id="KW-0349">Heme</keyword>
<keyword evidence="8 15" id="KW-0479">Metal-binding</keyword>
<keyword evidence="10 15" id="KW-0408">Iron</keyword>
<keyword evidence="11" id="KW-0472">Membrane</keyword>
<evidence type="ECO:0000256" key="5">
    <source>
        <dbReference type="ARBA" id="ARBA00022525"/>
    </source>
</evidence>
<evidence type="ECO:0000256" key="3">
    <source>
        <dbReference type="ARBA" id="ARBA00010031"/>
    </source>
</evidence>
<evidence type="ECO:0000256" key="16">
    <source>
        <dbReference type="SAM" id="MobiDB-lite"/>
    </source>
</evidence>
<evidence type="ECO:0000256" key="11">
    <source>
        <dbReference type="ARBA" id="ARBA00023136"/>
    </source>
</evidence>
<protein>
    <recommendedName>
        <fullName evidence="18">CFEM domain-containing protein</fullName>
    </recommendedName>
</protein>
<dbReference type="EMBL" id="CP017815">
    <property type="protein sequence ID" value="APA06944.1"/>
    <property type="molecule type" value="Genomic_DNA"/>
</dbReference>
<evidence type="ECO:0000256" key="14">
    <source>
        <dbReference type="ARBA" id="ARBA00023288"/>
    </source>
</evidence>
<feature type="binding site" description="axial binding residue" evidence="15">
    <location>
        <position position="47"/>
    </location>
    <ligand>
        <name>heme</name>
        <dbReference type="ChEBI" id="CHEBI:30413"/>
    </ligand>
    <ligandPart>
        <name>Fe</name>
        <dbReference type="ChEBI" id="CHEBI:18248"/>
    </ligandPart>
</feature>
<organism evidence="19 20">
    <name type="scientific">Sclerotinia sclerotiorum (strain ATCC 18683 / 1980 / Ss-1)</name>
    <name type="common">White mold</name>
    <name type="synonym">Whetzelinia sclerotiorum</name>
    <dbReference type="NCBI Taxonomy" id="665079"/>
    <lineage>
        <taxon>Eukaryota</taxon>
        <taxon>Fungi</taxon>
        <taxon>Dikarya</taxon>
        <taxon>Ascomycota</taxon>
        <taxon>Pezizomycotina</taxon>
        <taxon>Leotiomycetes</taxon>
        <taxon>Helotiales</taxon>
        <taxon>Sclerotiniaceae</taxon>
        <taxon>Sclerotinia</taxon>
    </lineage>
</organism>
<dbReference type="GO" id="GO:0046872">
    <property type="term" value="F:metal ion binding"/>
    <property type="evidence" value="ECO:0007669"/>
    <property type="project" value="UniProtKB-UniRule"/>
</dbReference>
<comment type="similarity">
    <text evidence="3">Belongs to the RBT5 family.</text>
</comment>
<evidence type="ECO:0000256" key="1">
    <source>
        <dbReference type="ARBA" id="ARBA00004609"/>
    </source>
</evidence>
<dbReference type="PROSITE" id="PS52012">
    <property type="entry name" value="CFEM"/>
    <property type="match status" value="1"/>
</dbReference>
<dbReference type="OrthoDB" id="3065412at2759"/>
<evidence type="ECO:0000256" key="9">
    <source>
        <dbReference type="ARBA" id="ARBA00022729"/>
    </source>
</evidence>
<feature type="domain" description="CFEM" evidence="18">
    <location>
        <begin position="1"/>
        <end position="113"/>
    </location>
</feature>
<comment type="subcellular location">
    <subcellularLocation>
        <location evidence="1">Cell membrane</location>
        <topology evidence="1">Lipid-anchor</topology>
        <topology evidence="1">GPI-anchor</topology>
    </subcellularLocation>
    <subcellularLocation>
        <location evidence="2">Secreted</location>
    </subcellularLocation>
</comment>
<keyword evidence="9 17" id="KW-0732">Signal</keyword>
<keyword evidence="4" id="KW-1003">Cell membrane</keyword>
<evidence type="ECO:0000313" key="20">
    <source>
        <dbReference type="Proteomes" id="UP000177798"/>
    </source>
</evidence>
<evidence type="ECO:0000256" key="12">
    <source>
        <dbReference type="ARBA" id="ARBA00023157"/>
    </source>
</evidence>
<comment type="caution">
    <text evidence="15">Lacks conserved residue(s) required for the propagation of feature annotation.</text>
</comment>
<keyword evidence="13" id="KW-0325">Glycoprotein</keyword>
<evidence type="ECO:0000256" key="13">
    <source>
        <dbReference type="ARBA" id="ARBA00023180"/>
    </source>
</evidence>
<dbReference type="Pfam" id="PF05730">
    <property type="entry name" value="CFEM"/>
    <property type="match status" value="1"/>
</dbReference>
<name>A0A1D9PW69_SCLS1</name>
<reference evidence="20" key="1">
    <citation type="journal article" date="2017" name="Genome Biol. Evol.">
        <title>The complete genome sequence of the phytopathogenic fungus Sclerotinia sclerotiorum reveals insights into the genome architecture of broad host range pathogens.</title>
        <authorList>
            <person name="Derbyshire M."/>
            <person name="Denton-Giles M."/>
            <person name="Hegedus D."/>
            <person name="Seifbarghy S."/>
            <person name="Rollins J."/>
            <person name="van Kan J."/>
            <person name="Seidl M.F."/>
            <person name="Faino L."/>
            <person name="Mbengue M."/>
            <person name="Navaud O."/>
            <person name="Raffaele S."/>
            <person name="Hammond-Kosack K."/>
            <person name="Heard S."/>
            <person name="Oliver R."/>
        </authorList>
    </citation>
    <scope>NUCLEOTIDE SEQUENCE [LARGE SCALE GENOMIC DNA]</scope>
    <source>
        <strain evidence="20">ATCC 18683 / 1980 / Ss-1</strain>
    </source>
</reference>
<dbReference type="GO" id="GO:0005576">
    <property type="term" value="C:extracellular region"/>
    <property type="evidence" value="ECO:0007669"/>
    <property type="project" value="UniProtKB-SubCell"/>
</dbReference>
<keyword evidence="5" id="KW-0964">Secreted</keyword>
<dbReference type="PANTHER" id="PTHR37928:SF2">
    <property type="entry name" value="GPI ANCHORED CFEM DOMAIN PROTEIN (AFU_ORTHOLOGUE AFUA_6G10580)"/>
    <property type="match status" value="1"/>
</dbReference>
<dbReference type="Proteomes" id="UP000177798">
    <property type="component" value="Chromosome 2"/>
</dbReference>
<keyword evidence="7" id="KW-0336">GPI-anchor</keyword>